<dbReference type="EMBL" id="GG738895">
    <property type="protein sequence ID" value="EFC40008.1"/>
    <property type="molecule type" value="Genomic_DNA"/>
</dbReference>
<keyword evidence="4" id="KW-0378">Hydrolase</keyword>
<organism evidence="10">
    <name type="scientific">Naegleria gruberi</name>
    <name type="common">Amoeba</name>
    <dbReference type="NCBI Taxonomy" id="5762"/>
    <lineage>
        <taxon>Eukaryota</taxon>
        <taxon>Discoba</taxon>
        <taxon>Heterolobosea</taxon>
        <taxon>Tetramitia</taxon>
        <taxon>Eutetramitia</taxon>
        <taxon>Vahlkampfiidae</taxon>
        <taxon>Naegleria</taxon>
    </lineage>
</organism>
<dbReference type="PANTHER" id="PTHR33209">
    <property type="entry name" value="PROTEASE 4"/>
    <property type="match status" value="1"/>
</dbReference>
<keyword evidence="3" id="KW-0645">Protease</keyword>
<feature type="active site" description="Proton donor/acceptor" evidence="7">
    <location>
        <position position="224"/>
    </location>
</feature>
<dbReference type="Pfam" id="PF01343">
    <property type="entry name" value="Peptidase_S49"/>
    <property type="match status" value="2"/>
</dbReference>
<dbReference type="KEGG" id="ngr:NAEGRDRAFT_59138"/>
<keyword evidence="5" id="KW-0720">Serine protease</keyword>
<name>D2VT21_NAEGR</name>
<evidence type="ECO:0000313" key="10">
    <source>
        <dbReference type="Proteomes" id="UP000006671"/>
    </source>
</evidence>
<dbReference type="SUPFAM" id="SSF52096">
    <property type="entry name" value="ClpP/crotonase"/>
    <property type="match status" value="2"/>
</dbReference>
<dbReference type="OMA" id="KGQYLYC"/>
<protein>
    <submittedName>
        <fullName evidence="9">Predicted protein</fullName>
    </submittedName>
</protein>
<dbReference type="GeneID" id="8850993"/>
<dbReference type="Gene3D" id="3.90.226.10">
    <property type="entry name" value="2-enoyl-CoA Hydratase, Chain A, domain 1"/>
    <property type="match status" value="2"/>
</dbReference>
<dbReference type="OrthoDB" id="45421at2759"/>
<reference evidence="9 10" key="1">
    <citation type="journal article" date="2010" name="Cell">
        <title>The genome of Naegleria gruberi illuminates early eukaryotic versatility.</title>
        <authorList>
            <person name="Fritz-Laylin L.K."/>
            <person name="Prochnik S.E."/>
            <person name="Ginger M.L."/>
            <person name="Dacks J.B."/>
            <person name="Carpenter M.L."/>
            <person name="Field M.C."/>
            <person name="Kuo A."/>
            <person name="Paredez A."/>
            <person name="Chapman J."/>
            <person name="Pham J."/>
            <person name="Shu S."/>
            <person name="Neupane R."/>
            <person name="Cipriano M."/>
            <person name="Mancuso J."/>
            <person name="Tu H."/>
            <person name="Salamov A."/>
            <person name="Lindquist E."/>
            <person name="Shapiro H."/>
            <person name="Lucas S."/>
            <person name="Grigoriev I.V."/>
            <person name="Cande W.Z."/>
            <person name="Fulton C."/>
            <person name="Rokhsar D.S."/>
            <person name="Dawson S.C."/>
        </authorList>
    </citation>
    <scope>NUCLEOTIDE SEQUENCE [LARGE SCALE GENOMIC DNA]</scope>
    <source>
        <strain evidence="9 10">NEG-M</strain>
    </source>
</reference>
<dbReference type="PANTHER" id="PTHR33209:SF1">
    <property type="entry name" value="PEPTIDASE S49 DOMAIN-CONTAINING PROTEIN"/>
    <property type="match status" value="1"/>
</dbReference>
<dbReference type="GO" id="GO:0006465">
    <property type="term" value="P:signal peptide processing"/>
    <property type="evidence" value="ECO:0007669"/>
    <property type="project" value="InterPro"/>
</dbReference>
<accession>D2VT21</accession>
<proteinExistence type="inferred from homology"/>
<keyword evidence="6" id="KW-0472">Membrane</keyword>
<dbReference type="VEuPathDB" id="AmoebaDB:NAEGRDRAFT_59138"/>
<dbReference type="InterPro" id="IPR004635">
    <property type="entry name" value="Pept_S49_SppA"/>
</dbReference>
<dbReference type="Gene3D" id="6.20.330.10">
    <property type="match status" value="2"/>
</dbReference>
<dbReference type="InterPro" id="IPR047272">
    <property type="entry name" value="S49_SppA_C"/>
</dbReference>
<dbReference type="InterPro" id="IPR029045">
    <property type="entry name" value="ClpP/crotonase-like_dom_sf"/>
</dbReference>
<comment type="similarity">
    <text evidence="2">Belongs to the peptidase S49 family.</text>
</comment>
<comment type="subcellular location">
    <subcellularLocation>
        <location evidence="1">Membrane</location>
    </subcellularLocation>
</comment>
<dbReference type="InterPro" id="IPR047217">
    <property type="entry name" value="S49_SppA_67K_type_N"/>
</dbReference>
<evidence type="ECO:0000256" key="2">
    <source>
        <dbReference type="ARBA" id="ARBA00008683"/>
    </source>
</evidence>
<dbReference type="AlphaFoldDB" id="D2VT21"/>
<gene>
    <name evidence="9" type="ORF">NAEGRDRAFT_59138</name>
</gene>
<dbReference type="GO" id="GO:0008236">
    <property type="term" value="F:serine-type peptidase activity"/>
    <property type="evidence" value="ECO:0007669"/>
    <property type="project" value="UniProtKB-KW"/>
</dbReference>
<evidence type="ECO:0000256" key="4">
    <source>
        <dbReference type="ARBA" id="ARBA00022801"/>
    </source>
</evidence>
<evidence type="ECO:0000256" key="6">
    <source>
        <dbReference type="ARBA" id="ARBA00023136"/>
    </source>
</evidence>
<dbReference type="eggNOG" id="ENOG502QQH5">
    <property type="taxonomic scope" value="Eukaryota"/>
</dbReference>
<dbReference type="InterPro" id="IPR002142">
    <property type="entry name" value="Peptidase_S49"/>
</dbReference>
<feature type="domain" description="Peptidase S49" evidence="8">
    <location>
        <begin position="163"/>
        <end position="308"/>
    </location>
</feature>
<dbReference type="NCBIfam" id="TIGR00706">
    <property type="entry name" value="SppA_dom"/>
    <property type="match status" value="1"/>
</dbReference>
<dbReference type="InterPro" id="IPR004634">
    <property type="entry name" value="Pept_S49_pIV"/>
</dbReference>
<evidence type="ECO:0000256" key="5">
    <source>
        <dbReference type="ARBA" id="ARBA00022825"/>
    </source>
</evidence>
<evidence type="ECO:0000256" key="3">
    <source>
        <dbReference type="ARBA" id="ARBA00022670"/>
    </source>
</evidence>
<evidence type="ECO:0000256" key="1">
    <source>
        <dbReference type="ARBA" id="ARBA00004370"/>
    </source>
</evidence>
<dbReference type="NCBIfam" id="TIGR00705">
    <property type="entry name" value="SppA_67K"/>
    <property type="match status" value="1"/>
</dbReference>
<feature type="domain" description="Peptidase S49" evidence="8">
    <location>
        <begin position="413"/>
        <end position="565"/>
    </location>
</feature>
<evidence type="ECO:0000313" key="9">
    <source>
        <dbReference type="EMBL" id="EFC40008.1"/>
    </source>
</evidence>
<sequence>MSEYIASLVQKGYDQGKALLENYGVIQKPVQPNTHDAIRDFITNHPYITTSIVTSTLYSTAKFAIGQLKKRVAANTILEIDLEDVEFTPQPVAPSLSQILSPGKFKMNYLTFIQTLKAANQNPKISGLILYLPGSSHNPFEGLALAHIYEMRKALFEFKGQKIAHADMFNSSISYYFATACDKIFMTDNGLLILNGFQLRNFFFKQLLDKIEVEPFVVKRAEYKSAMNPFTEEKYTEHHREQVETLAKELFDTFVSDIAQTREKNAESVREWFDIGIFGPKDSVEHKVIDGVKYRDELLGVMAQSLSVDSKKLNLLYLQKYIEQKLDGSPLDKINPKKKDDNLVAVIYASGAIVRGRPSNPRDTNMNSNVIVDAIYKARKDKEVKVILIRVDSPGGEVSASEVIRREIELARTEDKKKVVISMGGLAASGGYWISLPGDKIVCNPFTITGSIGVIMGKLYLGDFFSKKLGVTNDSVSTSKNAGLLSQFERANDQQMEIFNNLADDFYDSFLEKVSERRNISKDDLKNNIAKGKVYLGNSAKALNLVDSVGDFYDALQVAKELAGMKNEPHIVVFHPKKKSVIESLLNTQSPSNSKERALKSNVSIFEPFTSLYQSICGFMKLTNIFIKHQNIIEKYAKVIEKTQAVNGQVRSELDINVEL</sequence>
<dbReference type="STRING" id="5762.D2VT21"/>
<dbReference type="PIRSF" id="PIRSF001217">
    <property type="entry name" value="Protease_4_SppA"/>
    <property type="match status" value="1"/>
</dbReference>
<dbReference type="CDD" id="cd07018">
    <property type="entry name" value="S49_SppA_67K_type"/>
    <property type="match status" value="1"/>
</dbReference>
<dbReference type="Proteomes" id="UP000006671">
    <property type="component" value="Unassembled WGS sequence"/>
</dbReference>
<dbReference type="CDD" id="cd07023">
    <property type="entry name" value="S49_Sppa_N_C"/>
    <property type="match status" value="1"/>
</dbReference>
<evidence type="ECO:0000259" key="8">
    <source>
        <dbReference type="Pfam" id="PF01343"/>
    </source>
</evidence>
<dbReference type="RefSeq" id="XP_002672752.1">
    <property type="nucleotide sequence ID" value="XM_002672706.1"/>
</dbReference>
<feature type="active site" description="Nucleophile" evidence="7">
    <location>
        <position position="429"/>
    </location>
</feature>
<evidence type="ECO:0000256" key="7">
    <source>
        <dbReference type="PIRSR" id="PIRSR001217-1"/>
    </source>
</evidence>
<keyword evidence="10" id="KW-1185">Reference proteome</keyword>
<dbReference type="InParanoid" id="D2VT21"/>
<dbReference type="GO" id="GO:0016020">
    <property type="term" value="C:membrane"/>
    <property type="evidence" value="ECO:0007669"/>
    <property type="project" value="UniProtKB-SubCell"/>
</dbReference>